<organism evidence="1 2">
    <name type="scientific">Hexamita inflata</name>
    <dbReference type="NCBI Taxonomy" id="28002"/>
    <lineage>
        <taxon>Eukaryota</taxon>
        <taxon>Metamonada</taxon>
        <taxon>Diplomonadida</taxon>
        <taxon>Hexamitidae</taxon>
        <taxon>Hexamitinae</taxon>
        <taxon>Hexamita</taxon>
    </lineage>
</organism>
<gene>
    <name evidence="1" type="ORF">HINF_LOCUS16820</name>
</gene>
<reference evidence="1 2" key="1">
    <citation type="submission" date="2024-07" db="EMBL/GenBank/DDBJ databases">
        <authorList>
            <person name="Akdeniz Z."/>
        </authorList>
    </citation>
    <scope>NUCLEOTIDE SEQUENCE [LARGE SCALE GENOMIC DNA]</scope>
</reference>
<dbReference type="Proteomes" id="UP001642409">
    <property type="component" value="Unassembled WGS sequence"/>
</dbReference>
<comment type="caution">
    <text evidence="1">The sequence shown here is derived from an EMBL/GenBank/DDBJ whole genome shotgun (WGS) entry which is preliminary data.</text>
</comment>
<evidence type="ECO:0000313" key="2">
    <source>
        <dbReference type="Proteomes" id="UP001642409"/>
    </source>
</evidence>
<proteinExistence type="predicted"/>
<protein>
    <submittedName>
        <fullName evidence="1">Hypothetical_protein</fullName>
    </submittedName>
</protein>
<name>A0ABP1HRH3_9EUKA</name>
<dbReference type="EMBL" id="CAXDID020000041">
    <property type="protein sequence ID" value="CAL6000683.1"/>
    <property type="molecule type" value="Genomic_DNA"/>
</dbReference>
<accession>A0ABP1HRH3</accession>
<evidence type="ECO:0000313" key="1">
    <source>
        <dbReference type="EMBL" id="CAL6000683.1"/>
    </source>
</evidence>
<sequence length="205" mass="23272">MDSNTMLAPNRTFEALVCLILWSAKQKNGSSSQNGQHTQGNQQFITSSNKLTNLSRQVELVGSDEQKFEGFKISNNDVLNDVQTRPNNNPISFRPTIHHTLCSPFTKFVTYHVNLLTGKLFEIVLVDNVQSYRCGFVVIGANTLNISIYRIQNTKSYQFHSKVEQLRSISKTPLLSIFIEPSYVASYVNEFSLIQIQHLTIDRIV</sequence>
<keyword evidence="2" id="KW-1185">Reference proteome</keyword>